<keyword evidence="5" id="KW-1185">Reference proteome</keyword>
<dbReference type="EMBL" id="FOKI01000007">
    <property type="protein sequence ID" value="SFA94800.1"/>
    <property type="molecule type" value="Genomic_DNA"/>
</dbReference>
<sequence length="339" mass="38905">MKSLFNKTNIKNVELKNRFIRSAVWEGIADSEGHIHNNYLELYDKISRGGIGLIILGYSTIFSYDKPSNNISGIYDDSFIEEYKKVTDIIHKNGSKAVCQIVLGKEYVNKKDKFSSYDFTDDYKREYIEDIIDSFTRAALRVKKAGFDGVQLHCAHGYFLSRTLSPLYNKRTDEYGEKRYRLITEVYESVRKVVGYDYVIGMKINCCDKEEQGAKFQDCYDACIAVDKLGIDFIEISGGDFYESKFRGKESVYKEEASKISENVKCSVALVALNRTIENMTNILNSSNIEYMSLARPIICEDDLIKKYENDNSYKPRCVSCGKCYVDEEGNKCILNKRA</sequence>
<dbReference type="PANTHER" id="PTHR43656">
    <property type="entry name" value="BINDING OXIDOREDUCTASE, PUTATIVE (AFU_ORTHOLOGUE AFUA_2G08260)-RELATED"/>
    <property type="match status" value="1"/>
</dbReference>
<reference evidence="4 5" key="1">
    <citation type="submission" date="2016-10" db="EMBL/GenBank/DDBJ databases">
        <authorList>
            <person name="de Groot N.N."/>
        </authorList>
    </citation>
    <scope>NUCLEOTIDE SEQUENCE [LARGE SCALE GENOMIC DNA]</scope>
    <source>
        <strain evidence="4 5">DSM 12271</strain>
    </source>
</reference>
<dbReference type="InterPro" id="IPR051799">
    <property type="entry name" value="NADH_flavin_oxidoreductase"/>
</dbReference>
<dbReference type="InterPro" id="IPR013785">
    <property type="entry name" value="Aldolase_TIM"/>
</dbReference>
<dbReference type="OrthoDB" id="9772736at2"/>
<name>A0A1I0X317_9CLOT</name>
<evidence type="ECO:0000313" key="4">
    <source>
        <dbReference type="EMBL" id="SFA94800.1"/>
    </source>
</evidence>
<evidence type="ECO:0000259" key="3">
    <source>
        <dbReference type="Pfam" id="PF00724"/>
    </source>
</evidence>
<evidence type="ECO:0000256" key="1">
    <source>
        <dbReference type="ARBA" id="ARBA00022630"/>
    </source>
</evidence>
<protein>
    <submittedName>
        <fullName evidence="4">2,4-dienoyl-CoA reductase</fullName>
    </submittedName>
</protein>
<dbReference type="AlphaFoldDB" id="A0A1I0X317"/>
<dbReference type="CDD" id="cd02803">
    <property type="entry name" value="OYE_like_FMN_family"/>
    <property type="match status" value="1"/>
</dbReference>
<dbReference type="Gene3D" id="3.20.20.70">
    <property type="entry name" value="Aldolase class I"/>
    <property type="match status" value="1"/>
</dbReference>
<dbReference type="Proteomes" id="UP000198619">
    <property type="component" value="Unassembled WGS sequence"/>
</dbReference>
<organism evidence="4 5">
    <name type="scientific">Clostridium frigidicarnis</name>
    <dbReference type="NCBI Taxonomy" id="84698"/>
    <lineage>
        <taxon>Bacteria</taxon>
        <taxon>Bacillati</taxon>
        <taxon>Bacillota</taxon>
        <taxon>Clostridia</taxon>
        <taxon>Eubacteriales</taxon>
        <taxon>Clostridiaceae</taxon>
        <taxon>Clostridium</taxon>
    </lineage>
</organism>
<keyword evidence="1" id="KW-0285">Flavoprotein</keyword>
<dbReference type="SUPFAM" id="SSF51395">
    <property type="entry name" value="FMN-linked oxidoreductases"/>
    <property type="match status" value="1"/>
</dbReference>
<gene>
    <name evidence="4" type="ORF">SAMN04488528_10072</name>
</gene>
<dbReference type="InterPro" id="IPR001155">
    <property type="entry name" value="OxRdtase_FMN_N"/>
</dbReference>
<proteinExistence type="predicted"/>
<dbReference type="GO" id="GO:0016491">
    <property type="term" value="F:oxidoreductase activity"/>
    <property type="evidence" value="ECO:0007669"/>
    <property type="project" value="UniProtKB-KW"/>
</dbReference>
<feature type="domain" description="NADH:flavin oxidoreductase/NADH oxidase N-terminal" evidence="3">
    <location>
        <begin position="4"/>
        <end position="310"/>
    </location>
</feature>
<evidence type="ECO:0000256" key="2">
    <source>
        <dbReference type="ARBA" id="ARBA00023002"/>
    </source>
</evidence>
<dbReference type="STRING" id="84698.SAMN04488528_10072"/>
<accession>A0A1I0X317</accession>
<evidence type="ECO:0000313" key="5">
    <source>
        <dbReference type="Proteomes" id="UP000198619"/>
    </source>
</evidence>
<dbReference type="Pfam" id="PF00724">
    <property type="entry name" value="Oxidored_FMN"/>
    <property type="match status" value="1"/>
</dbReference>
<keyword evidence="2" id="KW-0560">Oxidoreductase</keyword>
<dbReference type="PANTHER" id="PTHR43656:SF2">
    <property type="entry name" value="BINDING OXIDOREDUCTASE, PUTATIVE (AFU_ORTHOLOGUE AFUA_2G08260)-RELATED"/>
    <property type="match status" value="1"/>
</dbReference>
<dbReference type="GO" id="GO:0010181">
    <property type="term" value="F:FMN binding"/>
    <property type="evidence" value="ECO:0007669"/>
    <property type="project" value="InterPro"/>
</dbReference>
<dbReference type="RefSeq" id="WP_090039650.1">
    <property type="nucleotide sequence ID" value="NZ_FOKI01000007.1"/>
</dbReference>